<dbReference type="Pfam" id="PF01494">
    <property type="entry name" value="FAD_binding_3"/>
    <property type="match status" value="1"/>
</dbReference>
<keyword evidence="1" id="KW-0560">Oxidoreductase</keyword>
<dbReference type="GO" id="GO:0004497">
    <property type="term" value="F:monooxygenase activity"/>
    <property type="evidence" value="ECO:0007669"/>
    <property type="project" value="UniProtKB-KW"/>
</dbReference>
<comment type="caution">
    <text evidence="4">The sequence shown here is derived from an EMBL/GenBank/DDBJ whole genome shotgun (WGS) entry which is preliminary data.</text>
</comment>
<evidence type="ECO:0000259" key="3">
    <source>
        <dbReference type="Pfam" id="PF01494"/>
    </source>
</evidence>
<gene>
    <name evidence="4" type="ORF">GCM10009838_38390</name>
</gene>
<proteinExistence type="predicted"/>
<dbReference type="PANTHER" id="PTHR13789:SF309">
    <property type="entry name" value="PUTATIVE (AFU_ORTHOLOGUE AFUA_6G14510)-RELATED"/>
    <property type="match status" value="1"/>
</dbReference>
<dbReference type="InterPro" id="IPR050493">
    <property type="entry name" value="FAD-dep_Monooxygenase_BioMet"/>
</dbReference>
<reference evidence="4 5" key="1">
    <citation type="journal article" date="2019" name="Int. J. Syst. Evol. Microbiol.">
        <title>The Global Catalogue of Microorganisms (GCM) 10K type strain sequencing project: providing services to taxonomists for standard genome sequencing and annotation.</title>
        <authorList>
            <consortium name="The Broad Institute Genomics Platform"/>
            <consortium name="The Broad Institute Genome Sequencing Center for Infectious Disease"/>
            <person name="Wu L."/>
            <person name="Ma J."/>
        </authorList>
    </citation>
    <scope>NUCLEOTIDE SEQUENCE [LARGE SCALE GENOMIC DNA]</scope>
    <source>
        <strain evidence="4 5">JCM 16013</strain>
    </source>
</reference>
<dbReference type="Gene3D" id="3.50.50.60">
    <property type="entry name" value="FAD/NAD(P)-binding domain"/>
    <property type="match status" value="1"/>
</dbReference>
<protein>
    <submittedName>
        <fullName evidence="4">FAD-dependent monooxygenase</fullName>
    </submittedName>
</protein>
<evidence type="ECO:0000256" key="1">
    <source>
        <dbReference type="ARBA" id="ARBA00023002"/>
    </source>
</evidence>
<evidence type="ECO:0000313" key="4">
    <source>
        <dbReference type="EMBL" id="GAA1974687.1"/>
    </source>
</evidence>
<dbReference type="EMBL" id="BAAAQM010000020">
    <property type="protein sequence ID" value="GAA1974687.1"/>
    <property type="molecule type" value="Genomic_DNA"/>
</dbReference>
<keyword evidence="2 4" id="KW-0503">Monooxygenase</keyword>
<dbReference type="InterPro" id="IPR036188">
    <property type="entry name" value="FAD/NAD-bd_sf"/>
</dbReference>
<dbReference type="PANTHER" id="PTHR13789">
    <property type="entry name" value="MONOOXYGENASE"/>
    <property type="match status" value="1"/>
</dbReference>
<dbReference type="InterPro" id="IPR002938">
    <property type="entry name" value="FAD-bd"/>
</dbReference>
<name>A0ABN2RTJ7_9ACTN</name>
<keyword evidence="5" id="KW-1185">Reference proteome</keyword>
<evidence type="ECO:0000256" key="2">
    <source>
        <dbReference type="ARBA" id="ARBA00023033"/>
    </source>
</evidence>
<organism evidence="4 5">
    <name type="scientific">Catenulispora subtropica</name>
    <dbReference type="NCBI Taxonomy" id="450798"/>
    <lineage>
        <taxon>Bacteria</taxon>
        <taxon>Bacillati</taxon>
        <taxon>Actinomycetota</taxon>
        <taxon>Actinomycetes</taxon>
        <taxon>Catenulisporales</taxon>
        <taxon>Catenulisporaceae</taxon>
        <taxon>Catenulispora</taxon>
    </lineage>
</organism>
<accession>A0ABN2RTJ7</accession>
<dbReference type="Proteomes" id="UP001499854">
    <property type="component" value="Unassembled WGS sequence"/>
</dbReference>
<evidence type="ECO:0000313" key="5">
    <source>
        <dbReference type="Proteomes" id="UP001499854"/>
    </source>
</evidence>
<dbReference type="RefSeq" id="WP_344658414.1">
    <property type="nucleotide sequence ID" value="NZ_BAAAQM010000020.1"/>
</dbReference>
<dbReference type="SUPFAM" id="SSF51905">
    <property type="entry name" value="FAD/NAD(P)-binding domain"/>
    <property type="match status" value="1"/>
</dbReference>
<feature type="domain" description="FAD-binding" evidence="3">
    <location>
        <begin position="7"/>
        <end position="347"/>
    </location>
</feature>
<dbReference type="PRINTS" id="PR00420">
    <property type="entry name" value="RNGMNOXGNASE"/>
</dbReference>
<sequence length="399" mass="42569">MSAIKSALVIGGGIAGPVTALALAKAGIQATVHEAHSRGDDVGAMLTVAPNGLAALETVGLREAVEAVGNPLRTMVMEKGNGKPLMNVPGLPGLPLSRVLRRADLFAAIRAGAEAQGVVVHDGQRLTHVEEHPDGVTAHFDDGTTAHADLLVGADGIHSTVRGLIDPAAPGPEYTGLMSFGFGDMRAGFTPGDLDSMHFAFGKRSFYGYWTQPDGSDVFFSNHPREQPMTLAEARAVPKSEWLAELRAAHVGDRPGERLFGSVTEERMLVAGPMERMPKLPHWFRDRMVLVGDAAHAPSSSSGQGASLALESAIELARCLRDIDDLPAALAKYVSLRRPRVEAISEQAVKTNNGKTAGPVAAFVFGLIMPIATRTFLRPEKMFGPVHRFRVDWDERVTA</sequence>